<evidence type="ECO:0000313" key="2">
    <source>
        <dbReference type="EMBL" id="KAJ8421372.1"/>
    </source>
</evidence>
<name>A0A9Q1GHZ5_9CARY</name>
<keyword evidence="3" id="KW-1185">Reference proteome</keyword>
<protein>
    <submittedName>
        <fullName evidence="2">Uncharacterized protein</fullName>
    </submittedName>
</protein>
<dbReference type="Proteomes" id="UP001153076">
    <property type="component" value="Unassembled WGS sequence"/>
</dbReference>
<evidence type="ECO:0000313" key="3">
    <source>
        <dbReference type="Proteomes" id="UP001153076"/>
    </source>
</evidence>
<comment type="caution">
    <text evidence="2">The sequence shown here is derived from an EMBL/GenBank/DDBJ whole genome shotgun (WGS) entry which is preliminary data.</text>
</comment>
<gene>
    <name evidence="2" type="ORF">Cgig2_025255</name>
</gene>
<feature type="compositionally biased region" description="Basic and acidic residues" evidence="1">
    <location>
        <begin position="198"/>
        <end position="212"/>
    </location>
</feature>
<reference evidence="2" key="1">
    <citation type="submission" date="2022-04" db="EMBL/GenBank/DDBJ databases">
        <title>Carnegiea gigantea Genome sequencing and assembly v2.</title>
        <authorList>
            <person name="Copetti D."/>
            <person name="Sanderson M.J."/>
            <person name="Burquez A."/>
            <person name="Wojciechowski M.F."/>
        </authorList>
    </citation>
    <scope>NUCLEOTIDE SEQUENCE</scope>
    <source>
        <strain evidence="2">SGP5-SGP5p</strain>
        <tissue evidence="2">Aerial part</tissue>
    </source>
</reference>
<dbReference type="EMBL" id="JAKOGI010002756">
    <property type="protein sequence ID" value="KAJ8421372.1"/>
    <property type="molecule type" value="Genomic_DNA"/>
</dbReference>
<accession>A0A9Q1GHZ5</accession>
<organism evidence="2 3">
    <name type="scientific">Carnegiea gigantea</name>
    <dbReference type="NCBI Taxonomy" id="171969"/>
    <lineage>
        <taxon>Eukaryota</taxon>
        <taxon>Viridiplantae</taxon>
        <taxon>Streptophyta</taxon>
        <taxon>Embryophyta</taxon>
        <taxon>Tracheophyta</taxon>
        <taxon>Spermatophyta</taxon>
        <taxon>Magnoliopsida</taxon>
        <taxon>eudicotyledons</taxon>
        <taxon>Gunneridae</taxon>
        <taxon>Pentapetalae</taxon>
        <taxon>Caryophyllales</taxon>
        <taxon>Cactineae</taxon>
        <taxon>Cactaceae</taxon>
        <taxon>Cactoideae</taxon>
        <taxon>Echinocereeae</taxon>
        <taxon>Carnegiea</taxon>
    </lineage>
</organism>
<sequence>MDLEAAPLDGEQGTLRSHDMGDTQQMTEEEGVVALGSNSMGVDTTQLRNKPKAKKSKPKEFNNRMSPKGLRQLIEKLNDKQKEVVKEIGFGGFLHLQLDMIPGKLAVWLVRNFDTCSYSLPLTHGRFKVTEHDVYMTLALPKGPFELCYLDRVVFKVRTVKHQFPTLRGWTNDKVKLRKEQEFHVGFGNGALEDSLDETERPAEAEVVHEEEPSNATPEAAEAEHHTVWSKMKALLEDAKKVSNEIITNTHVLAGVIIGLEKLVPEAHASLKRVRTIAVQTTTAALFGETTLSGKSKITKPVLSPDPYESEDFLLAVDAIDKQFLTSQKSKHHFPQFTPLSFSLGLSQVENEPTATHLFMHEAHHEEETEETAPATRVVIRELDVDVPLQNVQETSYVGKGKAIMEEVLKRPRTRSMQCSSMQVPTESQGDSVAPATGIVIRELDANVPLRDVLEASYVGKGKGIMEEVSTRRTTRSMVSNSTQVPTVESNHAMKPQYGGQRTPCTFLSYYSGAWIFVTRVIVVDHYSSFSSKECLRDRHISLEVFLVNLADQDNAKTLDFD</sequence>
<dbReference type="PANTHER" id="PTHR34835">
    <property type="entry name" value="OS07G0283600 PROTEIN-RELATED"/>
    <property type="match status" value="1"/>
</dbReference>
<dbReference type="PANTHER" id="PTHR34835:SF90">
    <property type="entry name" value="AMINOTRANSFERASE-LIKE PLANT MOBILE DOMAIN-CONTAINING PROTEIN"/>
    <property type="match status" value="1"/>
</dbReference>
<proteinExistence type="predicted"/>
<feature type="region of interest" description="Disordered" evidence="1">
    <location>
        <begin position="194"/>
        <end position="222"/>
    </location>
</feature>
<feature type="compositionally biased region" description="Polar residues" evidence="1">
    <location>
        <begin position="36"/>
        <end position="48"/>
    </location>
</feature>
<dbReference type="OrthoDB" id="695277at2759"/>
<feature type="region of interest" description="Disordered" evidence="1">
    <location>
        <begin position="1"/>
        <end position="64"/>
    </location>
</feature>
<evidence type="ECO:0000256" key="1">
    <source>
        <dbReference type="SAM" id="MobiDB-lite"/>
    </source>
</evidence>
<dbReference type="AlphaFoldDB" id="A0A9Q1GHZ5"/>